<feature type="compositionally biased region" description="Basic and acidic residues" evidence="1">
    <location>
        <begin position="1"/>
        <end position="12"/>
    </location>
</feature>
<feature type="region of interest" description="Disordered" evidence="1">
    <location>
        <begin position="1"/>
        <end position="96"/>
    </location>
</feature>
<dbReference type="AlphaFoldDB" id="A0A1A8M8L6"/>
<accession>A0A1A8M8L6</accession>
<dbReference type="EMBL" id="HAEF01012003">
    <property type="protein sequence ID" value="SBR53162.1"/>
    <property type="molecule type" value="Transcribed_RNA"/>
</dbReference>
<gene>
    <name evidence="2" type="primary">Nfu_g_1_013494</name>
</gene>
<feature type="compositionally biased region" description="Acidic residues" evidence="1">
    <location>
        <begin position="60"/>
        <end position="72"/>
    </location>
</feature>
<evidence type="ECO:0000313" key="2">
    <source>
        <dbReference type="EMBL" id="SBR53162.1"/>
    </source>
</evidence>
<feature type="compositionally biased region" description="Basic and acidic residues" evidence="1">
    <location>
        <begin position="44"/>
        <end position="57"/>
    </location>
</feature>
<organism evidence="2">
    <name type="scientific">Nothobranchius pienaari</name>
    <dbReference type="NCBI Taxonomy" id="704102"/>
    <lineage>
        <taxon>Eukaryota</taxon>
        <taxon>Metazoa</taxon>
        <taxon>Chordata</taxon>
        <taxon>Craniata</taxon>
        <taxon>Vertebrata</taxon>
        <taxon>Euteleostomi</taxon>
        <taxon>Actinopterygii</taxon>
        <taxon>Neopterygii</taxon>
        <taxon>Teleostei</taxon>
        <taxon>Neoteleostei</taxon>
        <taxon>Acanthomorphata</taxon>
        <taxon>Ovalentaria</taxon>
        <taxon>Atherinomorphae</taxon>
        <taxon>Cyprinodontiformes</taxon>
        <taxon>Nothobranchiidae</taxon>
        <taxon>Nothobranchius</taxon>
    </lineage>
</organism>
<feature type="non-terminal residue" evidence="2">
    <location>
        <position position="96"/>
    </location>
</feature>
<feature type="compositionally biased region" description="Basic and acidic residues" evidence="1">
    <location>
        <begin position="24"/>
        <end position="33"/>
    </location>
</feature>
<evidence type="ECO:0000256" key="1">
    <source>
        <dbReference type="SAM" id="MobiDB-lite"/>
    </source>
</evidence>
<protein>
    <submittedName>
        <fullName evidence="2">Uncharacterized protein</fullName>
    </submittedName>
</protein>
<reference evidence="2" key="2">
    <citation type="submission" date="2016-06" db="EMBL/GenBank/DDBJ databases">
        <title>The genome of a short-lived fish provides insights into sex chromosome evolution and the genetic control of aging.</title>
        <authorList>
            <person name="Reichwald K."/>
            <person name="Felder M."/>
            <person name="Petzold A."/>
            <person name="Koch P."/>
            <person name="Groth M."/>
            <person name="Platzer M."/>
        </authorList>
    </citation>
    <scope>NUCLEOTIDE SEQUENCE</scope>
    <source>
        <tissue evidence="2">Brain</tissue>
    </source>
</reference>
<name>A0A1A8M8L6_9TELE</name>
<reference evidence="2" key="1">
    <citation type="submission" date="2016-05" db="EMBL/GenBank/DDBJ databases">
        <authorList>
            <person name="Lavstsen T."/>
            <person name="Jespersen J.S."/>
        </authorList>
    </citation>
    <scope>NUCLEOTIDE SEQUENCE</scope>
    <source>
        <tissue evidence="2">Brain</tissue>
    </source>
</reference>
<proteinExistence type="predicted"/>
<sequence>MQRCKEAVANEDRNEDDSLQNVVMHDKNVTKYENEDENSSTCSEEIKEQSESERDITVDSTEDENVETEDLDCNAKENTSQCSMVSEDGGDAGDKP</sequence>